<dbReference type="CDD" id="cd14066">
    <property type="entry name" value="STKc_IRAK"/>
    <property type="match status" value="1"/>
</dbReference>
<feature type="signal peptide" evidence="9">
    <location>
        <begin position="1"/>
        <end position="32"/>
    </location>
</feature>
<feature type="domain" description="Protein kinase" evidence="10">
    <location>
        <begin position="373"/>
        <end position="658"/>
    </location>
</feature>
<dbReference type="GO" id="GO:0005524">
    <property type="term" value="F:ATP binding"/>
    <property type="evidence" value="ECO:0007669"/>
    <property type="project" value="InterPro"/>
</dbReference>
<evidence type="ECO:0000313" key="12">
    <source>
        <dbReference type="Proteomes" id="UP000636709"/>
    </source>
</evidence>
<dbReference type="InterPro" id="IPR046959">
    <property type="entry name" value="PRK1-6/SRF4-like"/>
</dbReference>
<evidence type="ECO:0000256" key="1">
    <source>
        <dbReference type="ARBA" id="ARBA00004370"/>
    </source>
</evidence>
<dbReference type="SUPFAM" id="SSF56112">
    <property type="entry name" value="Protein kinase-like (PK-like)"/>
    <property type="match status" value="1"/>
</dbReference>
<gene>
    <name evidence="11" type="ORF">HU200_049602</name>
</gene>
<keyword evidence="5 8" id="KW-1133">Transmembrane helix</keyword>
<dbReference type="PROSITE" id="PS50011">
    <property type="entry name" value="PROTEIN_KINASE_DOM"/>
    <property type="match status" value="1"/>
</dbReference>
<evidence type="ECO:0000256" key="4">
    <source>
        <dbReference type="ARBA" id="ARBA00022737"/>
    </source>
</evidence>
<evidence type="ECO:0000313" key="11">
    <source>
        <dbReference type="EMBL" id="KAF8672395.1"/>
    </source>
</evidence>
<dbReference type="SUPFAM" id="SSF52058">
    <property type="entry name" value="L domain-like"/>
    <property type="match status" value="1"/>
</dbReference>
<feature type="chain" id="PRO_5032637067" description="Protein kinase domain-containing protein" evidence="9">
    <location>
        <begin position="33"/>
        <end position="670"/>
    </location>
</feature>
<evidence type="ECO:0000256" key="6">
    <source>
        <dbReference type="ARBA" id="ARBA00023136"/>
    </source>
</evidence>
<sequence length="670" mass="73383">MNGSNRDQLQWRPWRRLLLPCALLVMLLEARAEVTELDFEERRDERRDLVVLRDTLRSALDLHSNWTGPPCHGGRSRWRGVSCDADGRVVGVALDAAQLTGSLPRAALRRVSRLESLSLRGNALRGPLPELDGEALPRLRSVDLSSNRFSGPIPSGYATSLRDLVKLELQDNLLNGTLPAFEQSGLVVFNVSYNFLQGEVPSTRALRRFPASAFDHNLRLCGEAVDIVCREGTTWSGAPADGGDNPVVKPAGDGDREARNKPMGFRLATWSVVAICLIAALVAFAAVLIFLHHRRKSREVRLGGRAGAAAGDRQFKTLHNAKVTGAGDIKDKAAEQSSRSGSRSTDSGKGAATELQFFVDGGRARFDVDELFRSTAEMLGKGRLGITYRVTLEAGPVVVVKRLRNMAHVPRREFTHTMQLLGKLRHDNVVGLVACFYSKDEKLVVYEHVPGSSLFHLLHGNRGEGRTPLPWPARLSIAQGVAHGLADLHQSLPYFHRPPHGNLKSSNVLVFFPAPKSTQTQQKKKQAVAKLTDYGFHPLLPHHGHRLAAAKCPEFARSGGGGGRKLSSRADVYCLGVVLLELVTGKVPMEEDGDLAEWARLALSHEWSTDILDVEIVGDRGRHGDMLRLTEVALLCAAVEPDRRPKVQDVVRMIDEIAGGDDGTPELLGR</sequence>
<evidence type="ECO:0000256" key="9">
    <source>
        <dbReference type="SAM" id="SignalP"/>
    </source>
</evidence>
<keyword evidence="9" id="KW-0732">Signal</keyword>
<dbReference type="Gene3D" id="1.10.510.10">
    <property type="entry name" value="Transferase(Phosphotransferase) domain 1"/>
    <property type="match status" value="1"/>
</dbReference>
<feature type="region of interest" description="Disordered" evidence="7">
    <location>
        <begin position="326"/>
        <end position="349"/>
    </location>
</feature>
<dbReference type="Proteomes" id="UP000636709">
    <property type="component" value="Unassembled WGS sequence"/>
</dbReference>
<proteinExistence type="predicted"/>
<keyword evidence="2" id="KW-0433">Leucine-rich repeat</keyword>
<keyword evidence="12" id="KW-1185">Reference proteome</keyword>
<dbReference type="EMBL" id="JACEFO010002221">
    <property type="protein sequence ID" value="KAF8672395.1"/>
    <property type="molecule type" value="Genomic_DNA"/>
</dbReference>
<dbReference type="OrthoDB" id="772719at2759"/>
<dbReference type="Gene3D" id="3.80.10.10">
    <property type="entry name" value="Ribonuclease Inhibitor"/>
    <property type="match status" value="1"/>
</dbReference>
<dbReference type="InterPro" id="IPR032675">
    <property type="entry name" value="LRR_dom_sf"/>
</dbReference>
<comment type="caution">
    <text evidence="11">The sequence shown here is derived from an EMBL/GenBank/DDBJ whole genome shotgun (WGS) entry which is preliminary data.</text>
</comment>
<protein>
    <recommendedName>
        <fullName evidence="10">Protein kinase domain-containing protein</fullName>
    </recommendedName>
</protein>
<dbReference type="InterPro" id="IPR000719">
    <property type="entry name" value="Prot_kinase_dom"/>
</dbReference>
<evidence type="ECO:0000256" key="2">
    <source>
        <dbReference type="ARBA" id="ARBA00022614"/>
    </source>
</evidence>
<accession>A0A835E9S5</accession>
<organism evidence="11 12">
    <name type="scientific">Digitaria exilis</name>
    <dbReference type="NCBI Taxonomy" id="1010633"/>
    <lineage>
        <taxon>Eukaryota</taxon>
        <taxon>Viridiplantae</taxon>
        <taxon>Streptophyta</taxon>
        <taxon>Embryophyta</taxon>
        <taxon>Tracheophyta</taxon>
        <taxon>Spermatophyta</taxon>
        <taxon>Magnoliopsida</taxon>
        <taxon>Liliopsida</taxon>
        <taxon>Poales</taxon>
        <taxon>Poaceae</taxon>
        <taxon>PACMAD clade</taxon>
        <taxon>Panicoideae</taxon>
        <taxon>Panicodae</taxon>
        <taxon>Paniceae</taxon>
        <taxon>Anthephorinae</taxon>
        <taxon>Digitaria</taxon>
    </lineage>
</organism>
<evidence type="ECO:0000256" key="5">
    <source>
        <dbReference type="ARBA" id="ARBA00022989"/>
    </source>
</evidence>
<dbReference type="InterPro" id="IPR011009">
    <property type="entry name" value="Kinase-like_dom_sf"/>
</dbReference>
<dbReference type="GO" id="GO:0004672">
    <property type="term" value="F:protein kinase activity"/>
    <property type="evidence" value="ECO:0007669"/>
    <property type="project" value="InterPro"/>
</dbReference>
<evidence type="ECO:0000259" key="10">
    <source>
        <dbReference type="PROSITE" id="PS50011"/>
    </source>
</evidence>
<feature type="transmembrane region" description="Helical" evidence="8">
    <location>
        <begin position="267"/>
        <end position="291"/>
    </location>
</feature>
<evidence type="ECO:0000256" key="3">
    <source>
        <dbReference type="ARBA" id="ARBA00022692"/>
    </source>
</evidence>
<dbReference type="Gene3D" id="3.30.200.20">
    <property type="entry name" value="Phosphorylase Kinase, domain 1"/>
    <property type="match status" value="1"/>
</dbReference>
<dbReference type="PANTHER" id="PTHR48007:SF40">
    <property type="entry name" value="SERINE-THREONINE_TYROSINE-PROTEIN KINASE CATALYTIC DOMAIN-CONTAINING PROTEIN"/>
    <property type="match status" value="1"/>
</dbReference>
<dbReference type="InterPro" id="IPR001611">
    <property type="entry name" value="Leu-rich_rpt"/>
</dbReference>
<comment type="subcellular location">
    <subcellularLocation>
        <location evidence="1">Membrane</location>
    </subcellularLocation>
</comment>
<dbReference type="Pfam" id="PF00560">
    <property type="entry name" value="LRR_1"/>
    <property type="match status" value="1"/>
</dbReference>
<evidence type="ECO:0000256" key="8">
    <source>
        <dbReference type="SAM" id="Phobius"/>
    </source>
</evidence>
<name>A0A835E9S5_9POAL</name>
<feature type="compositionally biased region" description="Low complexity" evidence="7">
    <location>
        <begin position="337"/>
        <end position="348"/>
    </location>
</feature>
<keyword evidence="4" id="KW-0677">Repeat</keyword>
<dbReference type="AlphaFoldDB" id="A0A835E9S5"/>
<reference evidence="11" key="1">
    <citation type="submission" date="2020-07" db="EMBL/GenBank/DDBJ databases">
        <title>Genome sequence and genetic diversity analysis of an under-domesticated orphan crop, white fonio (Digitaria exilis).</title>
        <authorList>
            <person name="Bennetzen J.L."/>
            <person name="Chen S."/>
            <person name="Ma X."/>
            <person name="Wang X."/>
            <person name="Yssel A.E.J."/>
            <person name="Chaluvadi S.R."/>
            <person name="Johnson M."/>
            <person name="Gangashetty P."/>
            <person name="Hamidou F."/>
            <person name="Sanogo M.D."/>
            <person name="Zwaenepoel A."/>
            <person name="Wallace J."/>
            <person name="Van De Peer Y."/>
            <person name="Van Deynze A."/>
        </authorList>
    </citation>
    <scope>NUCLEOTIDE SEQUENCE</scope>
    <source>
        <tissue evidence="11">Leaves</tissue>
    </source>
</reference>
<dbReference type="GO" id="GO:0016020">
    <property type="term" value="C:membrane"/>
    <property type="evidence" value="ECO:0007669"/>
    <property type="project" value="UniProtKB-SubCell"/>
</dbReference>
<evidence type="ECO:0000256" key="7">
    <source>
        <dbReference type="SAM" id="MobiDB-lite"/>
    </source>
</evidence>
<keyword evidence="3 8" id="KW-0812">Transmembrane</keyword>
<dbReference type="Pfam" id="PF00069">
    <property type="entry name" value="Pkinase"/>
    <property type="match status" value="1"/>
</dbReference>
<dbReference type="PANTHER" id="PTHR48007">
    <property type="entry name" value="LEUCINE-RICH REPEAT RECEPTOR-LIKE PROTEIN KINASE PXC1"/>
    <property type="match status" value="1"/>
</dbReference>
<keyword evidence="6 8" id="KW-0472">Membrane</keyword>